<dbReference type="WBParaSite" id="Csp11.Scaffold539.g3363.t1">
    <property type="protein sequence ID" value="Csp11.Scaffold539.g3363.t1"/>
    <property type="gene ID" value="Csp11.Scaffold539.g3363"/>
</dbReference>
<reference evidence="2" key="1">
    <citation type="submission" date="2016-11" db="UniProtKB">
        <authorList>
            <consortium name="WormBaseParasite"/>
        </authorList>
    </citation>
    <scope>IDENTIFICATION</scope>
</reference>
<dbReference type="PANTHER" id="PTHR34005">
    <property type="entry name" value="PROTEIN CBG15054-RELATED"/>
    <property type="match status" value="1"/>
</dbReference>
<evidence type="ECO:0000313" key="2">
    <source>
        <dbReference type="WBParaSite" id="Csp11.Scaffold539.g3363.t1"/>
    </source>
</evidence>
<evidence type="ECO:0000313" key="1">
    <source>
        <dbReference type="Proteomes" id="UP000095282"/>
    </source>
</evidence>
<dbReference type="Proteomes" id="UP000095282">
    <property type="component" value="Unplaced"/>
</dbReference>
<sequence length="301" mass="35595">MTPRYPPWLSCNLCTPKLRESVFPFPGFSVYTKDYNRRTWTNRQRIHEKDKKVLKKLRKLIGKMYDLTVDWEIFPDTTCIVSLPKMNFQSGAIPGTFVPIREGPPNESHFEYQMIGDYRIQVTYYVVRGISYVAGICIYLEDPYQDPIFYNEKTIRKLMNGPEFMAACVLFEDSIHIVLRKAYNKNMVLTRNKYGEELQWTFNEDEKKFEPFGPIGPTTYQMKEEENPRIQSKFIQPKMCENLQEIVMITERNGKKVHVKWNKETKEMDLFPCESCNRCDDPPPDYMFVVPNQERTGSLSY</sequence>
<name>A0A1I7T872_9PELO</name>
<proteinExistence type="predicted"/>
<protein>
    <submittedName>
        <fullName evidence="2">ORF4</fullName>
    </submittedName>
</protein>
<dbReference type="eggNOG" id="ENOG502THNP">
    <property type="taxonomic scope" value="Eukaryota"/>
</dbReference>
<organism evidence="1 2">
    <name type="scientific">Caenorhabditis tropicalis</name>
    <dbReference type="NCBI Taxonomy" id="1561998"/>
    <lineage>
        <taxon>Eukaryota</taxon>
        <taxon>Metazoa</taxon>
        <taxon>Ecdysozoa</taxon>
        <taxon>Nematoda</taxon>
        <taxon>Chromadorea</taxon>
        <taxon>Rhabditida</taxon>
        <taxon>Rhabditina</taxon>
        <taxon>Rhabditomorpha</taxon>
        <taxon>Rhabditoidea</taxon>
        <taxon>Rhabditidae</taxon>
        <taxon>Peloderinae</taxon>
        <taxon>Caenorhabditis</taxon>
    </lineage>
</organism>
<keyword evidence="1" id="KW-1185">Reference proteome</keyword>
<accession>A0A1I7T872</accession>
<dbReference type="PANTHER" id="PTHR34005:SF7">
    <property type="entry name" value="PROTEIN CBG26726"/>
    <property type="match status" value="1"/>
</dbReference>
<dbReference type="AlphaFoldDB" id="A0A1I7T872"/>